<dbReference type="EMBL" id="JGYG01000002">
    <property type="protein sequence ID" value="KFI31065.1"/>
    <property type="molecule type" value="Genomic_DNA"/>
</dbReference>
<name>A0A086Y9W5_9RHOB</name>
<evidence type="ECO:0000313" key="2">
    <source>
        <dbReference type="Proteomes" id="UP000028826"/>
    </source>
</evidence>
<dbReference type="STRING" id="195105.CN97_08480"/>
<protein>
    <submittedName>
        <fullName evidence="1">Beta-lactamase</fullName>
    </submittedName>
</protein>
<reference evidence="1 2" key="1">
    <citation type="submission" date="2014-03" db="EMBL/GenBank/DDBJ databases">
        <title>Genome of Haematobacter massiliensis CCUG 47968.</title>
        <authorList>
            <person name="Wang D."/>
            <person name="Wang G."/>
        </authorList>
    </citation>
    <scope>NUCLEOTIDE SEQUENCE [LARGE SCALE GENOMIC DNA]</scope>
    <source>
        <strain evidence="1 2">CCUG 47968</strain>
    </source>
</reference>
<dbReference type="PANTHER" id="PTHR43283">
    <property type="entry name" value="BETA-LACTAMASE-RELATED"/>
    <property type="match status" value="1"/>
</dbReference>
<dbReference type="RefSeq" id="WP_084683972.1">
    <property type="nucleotide sequence ID" value="NZ_CAMIFG010000149.1"/>
</dbReference>
<dbReference type="Proteomes" id="UP000028826">
    <property type="component" value="Unassembled WGS sequence"/>
</dbReference>
<sequence length="299" mass="32475">MRRGPLFYSTIPLRGTERADTGGCLLFPYWSFTKTVIAICALMLAERSRIDLDEAVVGRPFTLRQLLNHTAGLPDYGTLPAYHQAVASNEEPWSRDDLLRATLGQGMLFSPGCGWRYSNVGYMLARDRLEEAAGCALPDLVESMIASRLGLKTLVLATTREQFSHVHWSGAQRYHPGWVYHGCLIGTAREAALLLQALFTGELVTEASLRQMLTPVPLGGAMEGRPWTACGYGLGLMIGRMGPAGRAIGHSGGGPVGVNACYHFPDLPEPVTVATFADSPDEGRAEFEALRQSGAPRLR</sequence>
<accession>A0A086Y9W5</accession>
<dbReference type="eggNOG" id="COG1680">
    <property type="taxonomic scope" value="Bacteria"/>
</dbReference>
<keyword evidence="2" id="KW-1185">Reference proteome</keyword>
<dbReference type="OrthoDB" id="5377981at2"/>
<proteinExistence type="predicted"/>
<dbReference type="SUPFAM" id="SSF56601">
    <property type="entry name" value="beta-lactamase/transpeptidase-like"/>
    <property type="match status" value="1"/>
</dbReference>
<comment type="caution">
    <text evidence="1">The sequence shown here is derived from an EMBL/GenBank/DDBJ whole genome shotgun (WGS) entry which is preliminary data.</text>
</comment>
<dbReference type="InterPro" id="IPR012338">
    <property type="entry name" value="Beta-lactam/transpept-like"/>
</dbReference>
<dbReference type="InterPro" id="IPR050789">
    <property type="entry name" value="Diverse_Enzym_Activities"/>
</dbReference>
<dbReference type="AlphaFoldDB" id="A0A086Y9W5"/>
<dbReference type="InterPro" id="IPR001466">
    <property type="entry name" value="Beta-lactam-related"/>
</dbReference>
<dbReference type="Gene3D" id="3.40.710.10">
    <property type="entry name" value="DD-peptidase/beta-lactamase superfamily"/>
    <property type="match status" value="1"/>
</dbReference>
<gene>
    <name evidence="1" type="ORF">CN97_08480</name>
</gene>
<organism evidence="1 2">
    <name type="scientific">Haematobacter massiliensis</name>
    <dbReference type="NCBI Taxonomy" id="195105"/>
    <lineage>
        <taxon>Bacteria</taxon>
        <taxon>Pseudomonadati</taxon>
        <taxon>Pseudomonadota</taxon>
        <taxon>Alphaproteobacteria</taxon>
        <taxon>Rhodobacterales</taxon>
        <taxon>Paracoccaceae</taxon>
        <taxon>Haematobacter</taxon>
    </lineage>
</organism>
<evidence type="ECO:0000313" key="1">
    <source>
        <dbReference type="EMBL" id="KFI31065.1"/>
    </source>
</evidence>
<dbReference type="Pfam" id="PF00144">
    <property type="entry name" value="Beta-lactamase"/>
    <property type="match status" value="1"/>
</dbReference>